<name>A0ABV3SZ97_9ACTN</name>
<accession>A0ABV3SZ97</accession>
<keyword evidence="2" id="KW-1185">Reference proteome</keyword>
<reference evidence="1 2" key="1">
    <citation type="submission" date="2024-07" db="EMBL/GenBank/DDBJ databases">
        <authorList>
            <person name="Lee S."/>
            <person name="Kang M."/>
        </authorList>
    </citation>
    <scope>NUCLEOTIDE SEQUENCE [LARGE SCALE GENOMIC DNA]</scope>
    <source>
        <strain evidence="1 2">DS6</strain>
    </source>
</reference>
<protein>
    <submittedName>
        <fullName evidence="1">Uncharacterized protein</fullName>
    </submittedName>
</protein>
<gene>
    <name evidence="1" type="ORF">AB3X52_11635</name>
</gene>
<evidence type="ECO:0000313" key="2">
    <source>
        <dbReference type="Proteomes" id="UP001556631"/>
    </source>
</evidence>
<dbReference type="RefSeq" id="WP_367994239.1">
    <property type="nucleotide sequence ID" value="NZ_JBFPJR010000018.1"/>
</dbReference>
<dbReference type="EMBL" id="JBFPJR010000018">
    <property type="protein sequence ID" value="MEX0428271.1"/>
    <property type="molecule type" value="Genomic_DNA"/>
</dbReference>
<evidence type="ECO:0000313" key="1">
    <source>
        <dbReference type="EMBL" id="MEX0428271.1"/>
    </source>
</evidence>
<proteinExistence type="predicted"/>
<dbReference type="Proteomes" id="UP001556631">
    <property type="component" value="Unassembled WGS sequence"/>
</dbReference>
<sequence>MTLRLDPAEVASAADGWDDQHLCLLGGSRRLRDTSCAGFTAPTRGPAERFRAAWAALARELAVDAEARADSMRAAAVRIIEADDMSVAVAQLLEAELEETR</sequence>
<comment type="caution">
    <text evidence="1">The sequence shown here is derived from an EMBL/GenBank/DDBJ whole genome shotgun (WGS) entry which is preliminary data.</text>
</comment>
<organism evidence="1 2">
    <name type="scientific">Nocardioides eburneus</name>
    <dbReference type="NCBI Taxonomy" id="3231482"/>
    <lineage>
        <taxon>Bacteria</taxon>
        <taxon>Bacillati</taxon>
        <taxon>Actinomycetota</taxon>
        <taxon>Actinomycetes</taxon>
        <taxon>Propionibacteriales</taxon>
        <taxon>Nocardioidaceae</taxon>
        <taxon>Nocardioides</taxon>
    </lineage>
</organism>